<keyword evidence="8 10" id="KW-0630">Potassium</keyword>
<accession>A0A6L5GP99</accession>
<evidence type="ECO:0000256" key="10">
    <source>
        <dbReference type="HAMAP-Rule" id="MF_00379"/>
    </source>
</evidence>
<evidence type="ECO:0000313" key="14">
    <source>
        <dbReference type="Proteomes" id="UP000473648"/>
    </source>
</evidence>
<comment type="subcellular location">
    <subcellularLocation>
        <location evidence="10">Cytoplasm</location>
    </subcellularLocation>
</comment>
<dbReference type="CDD" id="cd14858">
    <property type="entry name" value="TrmE_N"/>
    <property type="match status" value="1"/>
</dbReference>
<dbReference type="InterPro" id="IPR031168">
    <property type="entry name" value="G_TrmE"/>
</dbReference>
<keyword evidence="4 10" id="KW-0479">Metal-binding</keyword>
<dbReference type="InterPro" id="IPR027266">
    <property type="entry name" value="TrmE/GcvT-like"/>
</dbReference>
<evidence type="ECO:0000256" key="9">
    <source>
        <dbReference type="ARBA" id="ARBA00023134"/>
    </source>
</evidence>
<comment type="cofactor">
    <cofactor evidence="10">
        <name>K(+)</name>
        <dbReference type="ChEBI" id="CHEBI:29103"/>
    </cofactor>
    <text evidence="10">Binds 1 potassium ion per subunit.</text>
</comment>
<dbReference type="NCBIfam" id="NF003661">
    <property type="entry name" value="PRK05291.1-3"/>
    <property type="match status" value="1"/>
</dbReference>
<feature type="binding site" evidence="10">
    <location>
        <position position="129"/>
    </location>
    <ligand>
        <name>(6S)-5-formyl-5,6,7,8-tetrahydrofolate</name>
        <dbReference type="ChEBI" id="CHEBI:57457"/>
    </ligand>
</feature>
<evidence type="ECO:0000256" key="5">
    <source>
        <dbReference type="ARBA" id="ARBA00022741"/>
    </source>
</evidence>
<organism evidence="13 14">
    <name type="scientific">Candidatus Pseudoramibacter fermentans</name>
    <dbReference type="NCBI Taxonomy" id="2594427"/>
    <lineage>
        <taxon>Bacteria</taxon>
        <taxon>Bacillati</taxon>
        <taxon>Bacillota</taxon>
        <taxon>Clostridia</taxon>
        <taxon>Eubacteriales</taxon>
        <taxon>Eubacteriaceae</taxon>
        <taxon>Pseudoramibacter</taxon>
    </lineage>
</organism>
<gene>
    <name evidence="10 13" type="primary">mnmE</name>
    <name evidence="10" type="synonym">trmE</name>
    <name evidence="13" type="ORF">FRC53_00395</name>
</gene>
<comment type="caution">
    <text evidence="10">Lacks conserved residue(s) required for the propagation of feature annotation.</text>
</comment>
<comment type="caution">
    <text evidence="13">The sequence shown here is derived from an EMBL/GenBank/DDBJ whole genome shotgun (WGS) entry which is preliminary data.</text>
</comment>
<dbReference type="Pfam" id="PF12631">
    <property type="entry name" value="MnmE_helical"/>
    <property type="match status" value="1"/>
</dbReference>
<dbReference type="FunFam" id="3.40.50.300:FF:001376">
    <property type="entry name" value="tRNA modification GTPase MnmE"/>
    <property type="match status" value="1"/>
</dbReference>
<dbReference type="GO" id="GO:0030488">
    <property type="term" value="P:tRNA methylation"/>
    <property type="evidence" value="ECO:0007669"/>
    <property type="project" value="TreeGrafter"/>
</dbReference>
<dbReference type="EC" id="3.6.-.-" evidence="10"/>
<evidence type="ECO:0000256" key="3">
    <source>
        <dbReference type="ARBA" id="ARBA00022694"/>
    </source>
</evidence>
<dbReference type="SUPFAM" id="SSF116878">
    <property type="entry name" value="TrmE connector domain"/>
    <property type="match status" value="1"/>
</dbReference>
<keyword evidence="3 10" id="KW-0819">tRNA processing</keyword>
<comment type="similarity">
    <text evidence="1 10 11">Belongs to the TRAFAC class TrmE-Era-EngA-EngB-Septin-like GTPase superfamily. TrmE GTPase family.</text>
</comment>
<feature type="binding site" evidence="10">
    <location>
        <position position="239"/>
    </location>
    <ligand>
        <name>Mg(2+)</name>
        <dbReference type="ChEBI" id="CHEBI:18420"/>
    </ligand>
</feature>
<feature type="binding site" evidence="10">
    <location>
        <position position="235"/>
    </location>
    <ligand>
        <name>K(+)</name>
        <dbReference type="ChEBI" id="CHEBI:29103"/>
    </ligand>
</feature>
<dbReference type="Pfam" id="PF01926">
    <property type="entry name" value="MMR_HSR1"/>
    <property type="match status" value="1"/>
</dbReference>
<dbReference type="PANTHER" id="PTHR42714:SF2">
    <property type="entry name" value="TRNA MODIFICATION GTPASE GTPBP3, MITOCHONDRIAL"/>
    <property type="match status" value="1"/>
</dbReference>
<dbReference type="InterPro" id="IPR027417">
    <property type="entry name" value="P-loop_NTPase"/>
</dbReference>
<evidence type="ECO:0000313" key="13">
    <source>
        <dbReference type="EMBL" id="MQM71903.1"/>
    </source>
</evidence>
<reference evidence="13" key="1">
    <citation type="journal article" date="2020" name="Appl. Environ. Microbiol.">
        <title>Medium-Chain Fatty Acid Synthesis by 'Candidatus Weimeria bifida' gen. nov., sp. nov., and 'Candidatus Pseudoramibacter fermentans' sp. nov.</title>
        <authorList>
            <person name="Scarborough M.J."/>
            <person name="Myers K.S."/>
            <person name="Donohue T.J."/>
            <person name="Noguera D.R."/>
        </authorList>
    </citation>
    <scope>NUCLEOTIDE SEQUENCE</scope>
    <source>
        <strain evidence="13">EUB1.1</strain>
    </source>
</reference>
<proteinExistence type="inferred from homology"/>
<dbReference type="InterPro" id="IPR018948">
    <property type="entry name" value="GTP-bd_TrmE_N"/>
</dbReference>
<dbReference type="Gene3D" id="3.40.50.300">
    <property type="entry name" value="P-loop containing nucleotide triphosphate hydrolases"/>
    <property type="match status" value="1"/>
</dbReference>
<dbReference type="GO" id="GO:0005829">
    <property type="term" value="C:cytosol"/>
    <property type="evidence" value="ECO:0007669"/>
    <property type="project" value="TreeGrafter"/>
</dbReference>
<dbReference type="GO" id="GO:0046872">
    <property type="term" value="F:metal ion binding"/>
    <property type="evidence" value="ECO:0007669"/>
    <property type="project" value="UniProtKB-KW"/>
</dbReference>
<feature type="binding site" evidence="10">
    <location>
        <position position="256"/>
    </location>
    <ligand>
        <name>K(+)</name>
        <dbReference type="ChEBI" id="CHEBI:29103"/>
    </ligand>
</feature>
<dbReference type="SUPFAM" id="SSF52540">
    <property type="entry name" value="P-loop containing nucleoside triphosphate hydrolases"/>
    <property type="match status" value="1"/>
</dbReference>
<dbReference type="PANTHER" id="PTHR42714">
    <property type="entry name" value="TRNA MODIFICATION GTPASE GTPBP3"/>
    <property type="match status" value="1"/>
</dbReference>
<feature type="binding site" evidence="10">
    <location>
        <position position="260"/>
    </location>
    <ligand>
        <name>Mg(2+)</name>
        <dbReference type="ChEBI" id="CHEBI:18420"/>
    </ligand>
</feature>
<feature type="binding site" evidence="10">
    <location>
        <begin position="235"/>
        <end position="240"/>
    </location>
    <ligand>
        <name>GTP</name>
        <dbReference type="ChEBI" id="CHEBI:37565"/>
    </ligand>
</feature>
<comment type="function">
    <text evidence="10">Exhibits a very high intrinsic GTPase hydrolysis rate. Involved in the addition of a carboxymethylaminomethyl (cmnm) group at the wobble position (U34) of certain tRNAs, forming tRNA-cmnm(5)s(2)U34.</text>
</comment>
<feature type="binding site" evidence="10">
    <location>
        <position position="90"/>
    </location>
    <ligand>
        <name>(6S)-5-formyl-5,6,7,8-tetrahydrofolate</name>
        <dbReference type="ChEBI" id="CHEBI:57457"/>
    </ligand>
</feature>
<dbReference type="InterPro" id="IPR025867">
    <property type="entry name" value="MnmE_helical"/>
</dbReference>
<evidence type="ECO:0000256" key="6">
    <source>
        <dbReference type="ARBA" id="ARBA00022801"/>
    </source>
</evidence>
<dbReference type="CDD" id="cd04164">
    <property type="entry name" value="trmE"/>
    <property type="match status" value="1"/>
</dbReference>
<keyword evidence="9 10" id="KW-0342">GTP-binding</keyword>
<sequence>MNNVLSDDVIAAISTPVGTGGIGIVRLSGAESLQVADRVFVSPSGKSVTSFPSHTIHYGHVLGGDGAVIDEVMLTVMRAPKTYTREDIVEINCHGGNVVVGMVLQAVIDAGARLADPGEFTQRAFVNGRIDLSQAEAVMDVIDAKTEAGVSYSLNQLSGGLSKKYQGIDDELLHLLTYIDAALDYPEYDVEEVTENELDQNIHHMIDEIDDLLQSAKVGKVVRDGIDTVILGEPNVGKSSLMNKLLHEEKALVTNIPGTTRDTIEDYLNIGGVPFHIIDTAGIRETDDVIEKMGVERAKQMVNQAELVLYIEDVSRETSNGDQKWMSLLEGKKVLHIYNKSDLIDEDDQASLKDHLSDNQIVLSVKSEEGLQTLKQKMVEMAVGSDSVVRKDDPIVSNVRHISLLKQVRQNLESALESMAMGMSVDIVAIDLKDALDNLRKITGQSLGDDIIDQIFANFCLGK</sequence>
<dbReference type="AlphaFoldDB" id="A0A6L5GP99"/>
<comment type="subunit">
    <text evidence="10">Homodimer. Heterotetramer of two MnmE and two MnmG subunits.</text>
</comment>
<evidence type="ECO:0000256" key="11">
    <source>
        <dbReference type="RuleBase" id="RU003313"/>
    </source>
</evidence>
<protein>
    <recommendedName>
        <fullName evidence="10">tRNA modification GTPase MnmE</fullName>
        <ecNumber evidence="10">3.6.-.-</ecNumber>
    </recommendedName>
</protein>
<name>A0A6L5GP99_9FIRM</name>
<feature type="binding site" evidence="10">
    <location>
        <position position="463"/>
    </location>
    <ligand>
        <name>(6S)-5-formyl-5,6,7,8-tetrahydrofolate</name>
        <dbReference type="ChEBI" id="CHEBI:57457"/>
    </ligand>
</feature>
<dbReference type="PROSITE" id="PS51709">
    <property type="entry name" value="G_TRME"/>
    <property type="match status" value="1"/>
</dbReference>
<feature type="binding site" evidence="10">
    <location>
        <begin position="279"/>
        <end position="282"/>
    </location>
    <ligand>
        <name>GTP</name>
        <dbReference type="ChEBI" id="CHEBI:37565"/>
    </ligand>
</feature>
<dbReference type="GO" id="GO:0003924">
    <property type="term" value="F:GTPase activity"/>
    <property type="evidence" value="ECO:0007669"/>
    <property type="project" value="UniProtKB-UniRule"/>
</dbReference>
<dbReference type="Gene3D" id="3.30.1360.120">
    <property type="entry name" value="Probable tRNA modification gtpase trme, domain 1"/>
    <property type="match status" value="1"/>
</dbReference>
<dbReference type="GO" id="GO:0005525">
    <property type="term" value="F:GTP binding"/>
    <property type="evidence" value="ECO:0007669"/>
    <property type="project" value="UniProtKB-UniRule"/>
</dbReference>
<feature type="domain" description="TrmE-type G" evidence="12">
    <location>
        <begin position="225"/>
        <end position="383"/>
    </location>
</feature>
<keyword evidence="14" id="KW-1185">Reference proteome</keyword>
<dbReference type="HAMAP" id="MF_00379">
    <property type="entry name" value="GTPase_MnmE"/>
    <property type="match status" value="1"/>
</dbReference>
<feature type="binding site" evidence="10">
    <location>
        <begin position="254"/>
        <end position="260"/>
    </location>
    <ligand>
        <name>GTP</name>
        <dbReference type="ChEBI" id="CHEBI:37565"/>
    </ligand>
</feature>
<evidence type="ECO:0000256" key="2">
    <source>
        <dbReference type="ARBA" id="ARBA00022490"/>
    </source>
</evidence>
<dbReference type="InterPro" id="IPR027368">
    <property type="entry name" value="MnmE_dom2"/>
</dbReference>
<dbReference type="InterPro" id="IPR005225">
    <property type="entry name" value="Small_GTP-bd"/>
</dbReference>
<feature type="binding site" evidence="10">
    <location>
        <position position="254"/>
    </location>
    <ligand>
        <name>K(+)</name>
        <dbReference type="ChEBI" id="CHEBI:29103"/>
    </ligand>
</feature>
<feature type="binding site" evidence="10">
    <location>
        <position position="259"/>
    </location>
    <ligand>
        <name>K(+)</name>
        <dbReference type="ChEBI" id="CHEBI:29103"/>
    </ligand>
</feature>
<dbReference type="GO" id="GO:0042802">
    <property type="term" value="F:identical protein binding"/>
    <property type="evidence" value="ECO:0007669"/>
    <property type="project" value="UniProtKB-ARBA"/>
</dbReference>
<dbReference type="FunFam" id="3.30.1360.120:FF:000003">
    <property type="entry name" value="tRNA modification GTPase MnmE"/>
    <property type="match status" value="1"/>
</dbReference>
<keyword evidence="7 10" id="KW-0460">Magnesium</keyword>
<evidence type="ECO:0000259" key="12">
    <source>
        <dbReference type="PROSITE" id="PS51709"/>
    </source>
</evidence>
<dbReference type="NCBIfam" id="TIGR00450">
    <property type="entry name" value="mnmE_trmE_thdF"/>
    <property type="match status" value="1"/>
</dbReference>
<dbReference type="InterPro" id="IPR006073">
    <property type="entry name" value="GTP-bd"/>
</dbReference>
<dbReference type="InterPro" id="IPR004520">
    <property type="entry name" value="GTPase_MnmE"/>
</dbReference>
<evidence type="ECO:0000256" key="4">
    <source>
        <dbReference type="ARBA" id="ARBA00022723"/>
    </source>
</evidence>
<keyword evidence="2 10" id="KW-0963">Cytoplasm</keyword>
<keyword evidence="6 10" id="KW-0378">Hydrolase</keyword>
<dbReference type="NCBIfam" id="TIGR00231">
    <property type="entry name" value="small_GTP"/>
    <property type="match status" value="1"/>
</dbReference>
<keyword evidence="5 10" id="KW-0547">Nucleotide-binding</keyword>
<dbReference type="EMBL" id="VOGB01000003">
    <property type="protein sequence ID" value="MQM71903.1"/>
    <property type="molecule type" value="Genomic_DNA"/>
</dbReference>
<feature type="binding site" evidence="10">
    <location>
        <position position="26"/>
    </location>
    <ligand>
        <name>(6S)-5-formyl-5,6,7,8-tetrahydrofolate</name>
        <dbReference type="ChEBI" id="CHEBI:57457"/>
    </ligand>
</feature>
<dbReference type="Gene3D" id="1.20.120.430">
    <property type="entry name" value="tRNA modification GTPase MnmE domain 2"/>
    <property type="match status" value="1"/>
</dbReference>
<evidence type="ECO:0000256" key="7">
    <source>
        <dbReference type="ARBA" id="ARBA00022842"/>
    </source>
</evidence>
<dbReference type="Proteomes" id="UP000473648">
    <property type="component" value="Unassembled WGS sequence"/>
</dbReference>
<evidence type="ECO:0000256" key="1">
    <source>
        <dbReference type="ARBA" id="ARBA00011043"/>
    </source>
</evidence>
<dbReference type="Pfam" id="PF10396">
    <property type="entry name" value="TrmE_N"/>
    <property type="match status" value="1"/>
</dbReference>
<dbReference type="GO" id="GO:0002098">
    <property type="term" value="P:tRNA wobble uridine modification"/>
    <property type="evidence" value="ECO:0007669"/>
    <property type="project" value="TreeGrafter"/>
</dbReference>
<evidence type="ECO:0000256" key="8">
    <source>
        <dbReference type="ARBA" id="ARBA00022958"/>
    </source>
</evidence>